<organism evidence="1 2">
    <name type="scientific">Orchesella dallaii</name>
    <dbReference type="NCBI Taxonomy" id="48710"/>
    <lineage>
        <taxon>Eukaryota</taxon>
        <taxon>Metazoa</taxon>
        <taxon>Ecdysozoa</taxon>
        <taxon>Arthropoda</taxon>
        <taxon>Hexapoda</taxon>
        <taxon>Collembola</taxon>
        <taxon>Entomobryomorpha</taxon>
        <taxon>Entomobryoidea</taxon>
        <taxon>Orchesellidae</taxon>
        <taxon>Orchesellinae</taxon>
        <taxon>Orchesella</taxon>
    </lineage>
</organism>
<dbReference type="SUPFAM" id="SSF48371">
    <property type="entry name" value="ARM repeat"/>
    <property type="match status" value="1"/>
</dbReference>
<protein>
    <submittedName>
        <fullName evidence="1">Uncharacterized protein</fullName>
    </submittedName>
</protein>
<comment type="caution">
    <text evidence="1">The sequence shown here is derived from an EMBL/GenBank/DDBJ whole genome shotgun (WGS) entry which is preliminary data.</text>
</comment>
<name>A0ABP1PMR0_9HEXA</name>
<keyword evidence="2" id="KW-1185">Reference proteome</keyword>
<dbReference type="InterPro" id="IPR016024">
    <property type="entry name" value="ARM-type_fold"/>
</dbReference>
<evidence type="ECO:0000313" key="1">
    <source>
        <dbReference type="EMBL" id="CAL8071472.1"/>
    </source>
</evidence>
<dbReference type="Proteomes" id="UP001642540">
    <property type="component" value="Unassembled WGS sequence"/>
</dbReference>
<evidence type="ECO:0000313" key="2">
    <source>
        <dbReference type="Proteomes" id="UP001642540"/>
    </source>
</evidence>
<sequence length="442" mass="50476">MAALFLAGIEVEPPNPLNVNYVPEGIDDPRMVDKRFLFIRKYNRKVGGEYGDKFIPQPDYFRSVVWDAWVDLSIMFSERHELVKEGSPIVMEVIVNEMLRTMDFKQLNKLVRPFTELVDTIMEPTWTCNSAVASAMLRHNLEERHLNLMIFLIQVTKADPKEVTPQEYQFLDDVFDICEQCVVNSENAIKVSYAWTFAGWTDNLKDEIPSFGENDFVTRILKTCRNMLAVPTKAKYNCRRACGNVFAWLKESHLEVPEIKVRIEELTDALVPLIGSGADYKVPIVEQLAMKLPISQNFNEQSICLAALCKVSSKGMYGQQYVGIWKKLLDSLGKPPVESSDSNNKFNIECLKLFFHLVVTLEPDNLNGLSDCLNSNVDYLREVIERTIPSLLSEQMNKAMAAPDVFKTVKENTRDESDLETVTVLSDLVDMSLRISQSQRYI</sequence>
<proteinExistence type="predicted"/>
<accession>A0ABP1PMR0</accession>
<dbReference type="EMBL" id="CAXLJM020000006">
    <property type="protein sequence ID" value="CAL8071472.1"/>
    <property type="molecule type" value="Genomic_DNA"/>
</dbReference>
<reference evidence="1 2" key="1">
    <citation type="submission" date="2024-08" db="EMBL/GenBank/DDBJ databases">
        <authorList>
            <person name="Cucini C."/>
            <person name="Frati F."/>
        </authorList>
    </citation>
    <scope>NUCLEOTIDE SEQUENCE [LARGE SCALE GENOMIC DNA]</scope>
</reference>
<gene>
    <name evidence="1" type="ORF">ODALV1_LOCUS1731</name>
</gene>